<accession>A0A9R1CTG0</accession>
<evidence type="ECO:0000256" key="2">
    <source>
        <dbReference type="SAM" id="MobiDB-lite"/>
    </source>
</evidence>
<keyword evidence="4" id="KW-1185">Reference proteome</keyword>
<feature type="coiled-coil region" evidence="1">
    <location>
        <begin position="150"/>
        <end position="271"/>
    </location>
</feature>
<evidence type="ECO:0000313" key="4">
    <source>
        <dbReference type="Proteomes" id="UP001139494"/>
    </source>
</evidence>
<dbReference type="Proteomes" id="UP001139494">
    <property type="component" value="Unassembled WGS sequence"/>
</dbReference>
<feature type="compositionally biased region" description="Polar residues" evidence="2">
    <location>
        <begin position="87"/>
        <end position="100"/>
    </location>
</feature>
<organism evidence="3 4">
    <name type="scientific">Natronomonas aquatica</name>
    <dbReference type="NCBI Taxonomy" id="2841590"/>
    <lineage>
        <taxon>Archaea</taxon>
        <taxon>Methanobacteriati</taxon>
        <taxon>Methanobacteriota</taxon>
        <taxon>Stenosarchaea group</taxon>
        <taxon>Halobacteria</taxon>
        <taxon>Halobacteriales</taxon>
        <taxon>Natronomonadaceae</taxon>
        <taxon>Natronomonas</taxon>
    </lineage>
</organism>
<gene>
    <name evidence="3" type="ORF">KM295_09345</name>
</gene>
<keyword evidence="1" id="KW-0175">Coiled coil</keyword>
<dbReference type="RefSeq" id="WP_256029704.1">
    <property type="nucleotide sequence ID" value="NZ_JAHLKM010000011.1"/>
</dbReference>
<dbReference type="AlphaFoldDB" id="A0A9R1CTG0"/>
<evidence type="ECO:0000313" key="3">
    <source>
        <dbReference type="EMBL" id="MCQ4333677.1"/>
    </source>
</evidence>
<feature type="region of interest" description="Disordered" evidence="2">
    <location>
        <begin position="61"/>
        <end position="145"/>
    </location>
</feature>
<feature type="compositionally biased region" description="Low complexity" evidence="2">
    <location>
        <begin position="118"/>
        <end position="129"/>
    </location>
</feature>
<reference evidence="3" key="1">
    <citation type="journal article" date="2023" name="Front. Microbiol.">
        <title>Genomic-based phylogenetic and metabolic analyses of the genus Natronomonas, and description of Natronomonas aquatica sp. nov.</title>
        <authorList>
            <person name="Garcia-Roldan A."/>
            <person name="Duran-Viseras A."/>
            <person name="de la Haba R.R."/>
            <person name="Corral P."/>
            <person name="Sanchez-Porro C."/>
            <person name="Ventosa A."/>
        </authorList>
    </citation>
    <scope>NUCLEOTIDE SEQUENCE</scope>
    <source>
        <strain evidence="3">F2-12</strain>
    </source>
</reference>
<dbReference type="Gene3D" id="1.10.287.1490">
    <property type="match status" value="1"/>
</dbReference>
<dbReference type="EMBL" id="JAHLKM010000011">
    <property type="protein sequence ID" value="MCQ4333677.1"/>
    <property type="molecule type" value="Genomic_DNA"/>
</dbReference>
<protein>
    <submittedName>
        <fullName evidence="3">Uncharacterized protein</fullName>
    </submittedName>
</protein>
<proteinExistence type="predicted"/>
<name>A0A9R1CTG0_9EURY</name>
<comment type="caution">
    <text evidence="3">The sequence shown here is derived from an EMBL/GenBank/DDBJ whole genome shotgun (WGS) entry which is preliminary data.</text>
</comment>
<sequence>MTNDTPTDDRAGVDSASFEEWLEQAAESKGVPKQELMNQMLSSYWILDELTGLVGEAELQSGIDRQSKGPADPQSGSETGVQARDTGGNNQNIPTQSPDSAPTEGSDGTSTEESIHEIQSAIQQLLEAQSAEEESPGTAPTLDGGVVSVVSELQRQVGSFESKIDDIEDRQSSQFDRLSNEFQLLIDRVDELERQRDRFVERTELEPLSDDIRDLNDRLDDLRAENEDLRAANEDLESRVDREFDNIEDLFRRLLNAIDDLDAELDTATESVRDDLEPIERREAERKQLADLKTQALSREIRRGSCESCGQRIDLALLESPECPNCTARFVGVRDGGWNPFRSPTIEAERPPIDGS</sequence>
<evidence type="ECO:0000256" key="1">
    <source>
        <dbReference type="SAM" id="Coils"/>
    </source>
</evidence>